<comment type="caution">
    <text evidence="2">The sequence shown here is derived from an EMBL/GenBank/DDBJ whole genome shotgun (WGS) entry which is preliminary data.</text>
</comment>
<dbReference type="AlphaFoldDB" id="A0A6L2KLQ0"/>
<evidence type="ECO:0000256" key="1">
    <source>
        <dbReference type="SAM" id="MobiDB-lite"/>
    </source>
</evidence>
<organism evidence="2">
    <name type="scientific">Tanacetum cinerariifolium</name>
    <name type="common">Dalmatian daisy</name>
    <name type="synonym">Chrysanthemum cinerariifolium</name>
    <dbReference type="NCBI Taxonomy" id="118510"/>
    <lineage>
        <taxon>Eukaryota</taxon>
        <taxon>Viridiplantae</taxon>
        <taxon>Streptophyta</taxon>
        <taxon>Embryophyta</taxon>
        <taxon>Tracheophyta</taxon>
        <taxon>Spermatophyta</taxon>
        <taxon>Magnoliopsida</taxon>
        <taxon>eudicotyledons</taxon>
        <taxon>Gunneridae</taxon>
        <taxon>Pentapetalae</taxon>
        <taxon>asterids</taxon>
        <taxon>campanulids</taxon>
        <taxon>Asterales</taxon>
        <taxon>Asteraceae</taxon>
        <taxon>Asteroideae</taxon>
        <taxon>Anthemideae</taxon>
        <taxon>Anthemidinae</taxon>
        <taxon>Tanacetum</taxon>
    </lineage>
</organism>
<gene>
    <name evidence="2" type="ORF">Tci_021867</name>
</gene>
<name>A0A6L2KLQ0_TANCI</name>
<protein>
    <submittedName>
        <fullName evidence="2">Uncharacterized protein</fullName>
    </submittedName>
</protein>
<accession>A0A6L2KLQ0</accession>
<evidence type="ECO:0000313" key="2">
    <source>
        <dbReference type="EMBL" id="GEU49889.1"/>
    </source>
</evidence>
<feature type="compositionally biased region" description="Basic and acidic residues" evidence="1">
    <location>
        <begin position="170"/>
        <end position="190"/>
    </location>
</feature>
<sequence length="197" mass="22425">GIIENGNAPIVTKIVDGKETVIPPTSVEEKAQRKAELKARRTLLMTLPNEHHLKFNSYKDAKILMQAIENRFGGYNIIPPPYNGSFMPPKPNLVYPSLDDFVDVNETVSECVIEKPSVKSTEPKTVRKQNEAPIIKDLVPKSEEEDEPKLQTLKPNFTKIEFVKPKTNRKPAEQIRQDTYRSPRETRETGISRCLKN</sequence>
<feature type="region of interest" description="Disordered" evidence="1">
    <location>
        <begin position="161"/>
        <end position="197"/>
    </location>
</feature>
<proteinExistence type="predicted"/>
<dbReference type="EMBL" id="BKCJ010002632">
    <property type="protein sequence ID" value="GEU49889.1"/>
    <property type="molecule type" value="Genomic_DNA"/>
</dbReference>
<reference evidence="2" key="1">
    <citation type="journal article" date="2019" name="Sci. Rep.">
        <title>Draft genome of Tanacetum cinerariifolium, the natural source of mosquito coil.</title>
        <authorList>
            <person name="Yamashiro T."/>
            <person name="Shiraishi A."/>
            <person name="Satake H."/>
            <person name="Nakayama K."/>
        </authorList>
    </citation>
    <scope>NUCLEOTIDE SEQUENCE</scope>
</reference>
<feature type="non-terminal residue" evidence="2">
    <location>
        <position position="1"/>
    </location>
</feature>